<name>A0A2A4G5B2_9FLAO</name>
<comment type="caution">
    <text evidence="6">The sequence shown here is derived from an EMBL/GenBank/DDBJ whole genome shotgun (WGS) entry which is preliminary data.</text>
</comment>
<dbReference type="InterPro" id="IPR050883">
    <property type="entry name" value="PNGase"/>
</dbReference>
<dbReference type="PANTHER" id="PTHR12143">
    <property type="entry name" value="PEPTIDE N-GLYCANASE PNGASE -RELATED"/>
    <property type="match status" value="1"/>
</dbReference>
<evidence type="ECO:0000313" key="6">
    <source>
        <dbReference type="EMBL" id="PCE63623.1"/>
    </source>
</evidence>
<reference evidence="6 7" key="1">
    <citation type="submission" date="2017-04" db="EMBL/GenBank/DDBJ databases">
        <title>A new member of the family Flavobacteriaceae isolated from ascidians.</title>
        <authorList>
            <person name="Chen L."/>
        </authorList>
    </citation>
    <scope>NUCLEOTIDE SEQUENCE [LARGE SCALE GENOMIC DNA]</scope>
    <source>
        <strain evidence="6 7">HQA918</strain>
    </source>
</reference>
<comment type="cofactor">
    <cofactor evidence="1">
        <name>Ca(2+)</name>
        <dbReference type="ChEBI" id="CHEBI:29108"/>
    </cofactor>
</comment>
<protein>
    <submittedName>
        <fullName evidence="6">Alpha-mannosidase</fullName>
    </submittedName>
</protein>
<gene>
    <name evidence="6" type="ORF">B7P33_10075</name>
</gene>
<dbReference type="FunFam" id="3.30.2080.10:FF:000001">
    <property type="entry name" value="Alpha-1,2-mannosidase subfamily"/>
    <property type="match status" value="1"/>
</dbReference>
<dbReference type="InterPro" id="IPR041371">
    <property type="entry name" value="GH92_N"/>
</dbReference>
<dbReference type="SUPFAM" id="SSF48208">
    <property type="entry name" value="Six-hairpin glycosidases"/>
    <property type="match status" value="1"/>
</dbReference>
<evidence type="ECO:0000313" key="7">
    <source>
        <dbReference type="Proteomes" id="UP000219559"/>
    </source>
</evidence>
<evidence type="ECO:0000259" key="5">
    <source>
        <dbReference type="Pfam" id="PF17678"/>
    </source>
</evidence>
<dbReference type="PANTHER" id="PTHR12143:SF39">
    <property type="entry name" value="SECRETED PROTEIN"/>
    <property type="match status" value="1"/>
</dbReference>
<evidence type="ECO:0000256" key="1">
    <source>
        <dbReference type="ARBA" id="ARBA00001913"/>
    </source>
</evidence>
<evidence type="ECO:0000259" key="4">
    <source>
        <dbReference type="Pfam" id="PF07971"/>
    </source>
</evidence>
<dbReference type="Gene3D" id="2.70.98.10">
    <property type="match status" value="1"/>
</dbReference>
<dbReference type="RefSeq" id="WP_097442339.1">
    <property type="nucleotide sequence ID" value="NZ_NBWU01000004.1"/>
</dbReference>
<dbReference type="GO" id="GO:0030246">
    <property type="term" value="F:carbohydrate binding"/>
    <property type="evidence" value="ECO:0007669"/>
    <property type="project" value="InterPro"/>
</dbReference>
<dbReference type="Pfam" id="PF07971">
    <property type="entry name" value="Glyco_hydro_92"/>
    <property type="match status" value="1"/>
</dbReference>
<evidence type="ECO:0000256" key="3">
    <source>
        <dbReference type="ARBA" id="ARBA00022837"/>
    </source>
</evidence>
<dbReference type="Gene3D" id="1.20.1610.10">
    <property type="entry name" value="alpha-1,2-mannosidases domains"/>
    <property type="match status" value="1"/>
</dbReference>
<dbReference type="NCBIfam" id="TIGR01180">
    <property type="entry name" value="aman2_put"/>
    <property type="match status" value="1"/>
</dbReference>
<dbReference type="InterPro" id="IPR014718">
    <property type="entry name" value="GH-type_carb-bd"/>
</dbReference>
<dbReference type="EMBL" id="NBWU01000004">
    <property type="protein sequence ID" value="PCE63623.1"/>
    <property type="molecule type" value="Genomic_DNA"/>
</dbReference>
<proteinExistence type="predicted"/>
<dbReference type="PROSITE" id="PS51257">
    <property type="entry name" value="PROKAR_LIPOPROTEIN"/>
    <property type="match status" value="1"/>
</dbReference>
<dbReference type="InterPro" id="IPR008928">
    <property type="entry name" value="6-hairpin_glycosidase_sf"/>
</dbReference>
<dbReference type="GO" id="GO:0006516">
    <property type="term" value="P:glycoprotein catabolic process"/>
    <property type="evidence" value="ECO:0007669"/>
    <property type="project" value="TreeGrafter"/>
</dbReference>
<keyword evidence="3" id="KW-0106">Calcium</keyword>
<dbReference type="Gene3D" id="3.30.2080.10">
    <property type="entry name" value="GH92 mannosidase domain"/>
    <property type="match status" value="1"/>
</dbReference>
<dbReference type="InterPro" id="IPR012939">
    <property type="entry name" value="Glyco_hydro_92"/>
</dbReference>
<dbReference type="GO" id="GO:0005975">
    <property type="term" value="P:carbohydrate metabolic process"/>
    <property type="evidence" value="ECO:0007669"/>
    <property type="project" value="InterPro"/>
</dbReference>
<comment type="subunit">
    <text evidence="2">Monomer.</text>
</comment>
<dbReference type="OrthoDB" id="9804511at2"/>
<evidence type="ECO:0000256" key="2">
    <source>
        <dbReference type="ARBA" id="ARBA00011245"/>
    </source>
</evidence>
<dbReference type="InterPro" id="IPR005887">
    <property type="entry name" value="GH92_a_mannosidase_put"/>
</dbReference>
<feature type="domain" description="Glycosyl hydrolase family 92" evidence="4">
    <location>
        <begin position="281"/>
        <end position="746"/>
    </location>
</feature>
<dbReference type="GO" id="GO:0000224">
    <property type="term" value="F:peptide-N4-(N-acetyl-beta-glucosaminyl)asparagine amidase activity"/>
    <property type="evidence" value="ECO:0007669"/>
    <property type="project" value="TreeGrafter"/>
</dbReference>
<dbReference type="Gene3D" id="1.20.1050.60">
    <property type="entry name" value="alpha-1,2-mannosidase"/>
    <property type="match status" value="1"/>
</dbReference>
<sequence>MSERFNYILFGLFLVLLGCSPNKNDQNTTKGSLQTDVMSWVDPFIGTGGHGHTYPGATVPFGMIQLSPDNGTAAWDWCSGYHFTDSIIAGFSHLHLSGTGIGDLYDIRISPVNRNVDLSNLANNRDSLDYVSRFSHETEQASPGYYKVRLEDFGIDVELTAGKRTGLHKYTFTEDQMQSVVMDLGFSINWDSPTSTKIRLKDKYTVVGHRHSTGWAKNQKLFYAIKFSKSIAGYDLWNEGKMLEGVSETMGNHTAVQLFFNSLKKRQLKVRVAVSSVSEANALANLASESNNFNFKATKNAAIGNWNDHLEQIQLESESEDDKTIFYSALYHSHLAPTLFSDVNSEFRLENDTITKAHWGNAYSTLSLWDTFRAEKPLLGLLHPKRLADIANSMLAYYQVNKTLPVWTLYGNETNTMTGYHGVPVIAEAILKDVEGIDAELAYEAMKNTMTGTARGLGPYDEYGYIPFESMDESVTITLELAYDDWCFAQVAKKLGKTEDAAYFGNRAQAYQKLFDTKTGFMRAKSLDGKTWRIPFDPKFSAHRVHADYTEGNAWQHSWFVPHDVENLISLHGGPEMFTNKLEQLFTEDSEITGDNVSVDISGLIGQYAHGNEPSHHIAYMFNKAGKPWRTQYWVNQILRSQYQNTPDGLSGNEDCGQMSAWYIFSALGIYPLNPSSTTYEIGSPLFPVAKVKVGDKNYFEIRANDVNNDNIYIQSAKLNGKPLNRTYITHQEVVNGGELVFQMGPKPNRDWGNNAL</sequence>
<dbReference type="Pfam" id="PF17678">
    <property type="entry name" value="Glyco_hydro_92N"/>
    <property type="match status" value="1"/>
</dbReference>
<dbReference type="GO" id="GO:0005829">
    <property type="term" value="C:cytosol"/>
    <property type="evidence" value="ECO:0007669"/>
    <property type="project" value="TreeGrafter"/>
</dbReference>
<feature type="domain" description="Glycosyl hydrolase family 92 N-terminal" evidence="5">
    <location>
        <begin position="40"/>
        <end position="275"/>
    </location>
</feature>
<dbReference type="Proteomes" id="UP000219559">
    <property type="component" value="Unassembled WGS sequence"/>
</dbReference>
<organism evidence="6 7">
    <name type="scientific">Sediminicola luteus</name>
    <dbReference type="NCBI Taxonomy" id="319238"/>
    <lineage>
        <taxon>Bacteria</taxon>
        <taxon>Pseudomonadati</taxon>
        <taxon>Bacteroidota</taxon>
        <taxon>Flavobacteriia</taxon>
        <taxon>Flavobacteriales</taxon>
        <taxon>Flavobacteriaceae</taxon>
        <taxon>Sediminicola</taxon>
    </lineage>
</organism>
<dbReference type="AlphaFoldDB" id="A0A2A4G5B2"/>
<accession>A0A2A4G5B2</accession>
<keyword evidence="7" id="KW-1185">Reference proteome</keyword>